<evidence type="ECO:0000256" key="3">
    <source>
        <dbReference type="ARBA" id="ARBA00022989"/>
    </source>
</evidence>
<dbReference type="InterPro" id="IPR001623">
    <property type="entry name" value="DnaJ_domain"/>
</dbReference>
<dbReference type="Pfam" id="PF00226">
    <property type="entry name" value="DnaJ"/>
    <property type="match status" value="1"/>
</dbReference>
<keyword evidence="11" id="KW-1185">Reference proteome</keyword>
<dbReference type="STRING" id="77020.A0A0M9VNW8"/>
<dbReference type="GO" id="GO:0012505">
    <property type="term" value="C:endomembrane system"/>
    <property type="evidence" value="ECO:0007669"/>
    <property type="project" value="UniProtKB-SubCell"/>
</dbReference>
<reference evidence="10 11" key="1">
    <citation type="submission" date="2015-07" db="EMBL/GenBank/DDBJ databases">
        <title>Draft Genome Sequence of Malassezia furfur CBS1878 and Malassezia pachydermatis CBS1879.</title>
        <authorList>
            <person name="Triana S."/>
            <person name="Ohm R."/>
            <person name="Gonzalez A."/>
            <person name="DeCock H."/>
            <person name="Restrepo S."/>
            <person name="Celis A."/>
        </authorList>
    </citation>
    <scope>NUCLEOTIDE SEQUENCE [LARGE SCALE GENOMIC DNA]</scope>
    <source>
        <strain evidence="10 11">CBS 1879</strain>
    </source>
</reference>
<accession>A0A0M9VNW8</accession>
<keyword evidence="2 8" id="KW-0732">Signal</keyword>
<dbReference type="OrthoDB" id="413400at2759"/>
<name>A0A0M9VNW8_9BASI</name>
<dbReference type="AlphaFoldDB" id="A0A0M9VNW8"/>
<evidence type="ECO:0000256" key="5">
    <source>
        <dbReference type="ARBA" id="ARBA00037847"/>
    </source>
</evidence>
<evidence type="ECO:0000256" key="4">
    <source>
        <dbReference type="ARBA" id="ARBA00023136"/>
    </source>
</evidence>
<dbReference type="GeneID" id="28728208"/>
<keyword evidence="4 7" id="KW-0472">Membrane</keyword>
<comment type="caution">
    <text evidence="10">The sequence shown here is derived from an EMBL/GenBank/DDBJ whole genome shotgun (WGS) entry which is preliminary data.</text>
</comment>
<keyword evidence="3 7" id="KW-1133">Transmembrane helix</keyword>
<feature type="compositionally biased region" description="Low complexity" evidence="6">
    <location>
        <begin position="328"/>
        <end position="342"/>
    </location>
</feature>
<feature type="chain" id="PRO_5005839168" description="J domain-containing protein" evidence="8">
    <location>
        <begin position="23"/>
        <end position="353"/>
    </location>
</feature>
<dbReference type="Gene3D" id="1.10.287.110">
    <property type="entry name" value="DnaJ domain"/>
    <property type="match status" value="1"/>
</dbReference>
<dbReference type="EMBL" id="LGAV01000005">
    <property type="protein sequence ID" value="KOS13815.1"/>
    <property type="molecule type" value="Genomic_DNA"/>
</dbReference>
<dbReference type="PRINTS" id="PR00625">
    <property type="entry name" value="JDOMAIN"/>
</dbReference>
<feature type="region of interest" description="Disordered" evidence="6">
    <location>
        <begin position="308"/>
        <end position="353"/>
    </location>
</feature>
<feature type="domain" description="J" evidence="9">
    <location>
        <begin position="57"/>
        <end position="121"/>
    </location>
</feature>
<sequence length="353" mass="39972">MHWRFLLRVLAILTIFVVGVTAANWDKDDIEVCTLLLTHQIFELQAALEESEGAGSNFYSIMGLRPSASLAEIRKAYREKSLEWHPDKNPDVPDAHKRFERLGLIHRILRDERRDRYNHFLSKGFPKWRGSGYYYARFRPGLFMVLAFLIAVSMGVQYLVQQYNWRRDQKRIENLRRSALAAAWGAWFQTPADAVKGTKPKSIPAQKKVHVPLHGFEDMPPAPLAGDVSAGQVDWDEEGHKIRKVLSAHHGNVNVRMVDVMVYSDSSMAIIDDETNEWITVEPLNEADAPSVKTTWPFTLAQSLLQRSSTTDTVRDEAQAPADEVDLATSRTETTTSATSTKAAKRRKRAGKA</sequence>
<dbReference type="Proteomes" id="UP000037751">
    <property type="component" value="Unassembled WGS sequence"/>
</dbReference>
<dbReference type="CDD" id="cd06257">
    <property type="entry name" value="DnaJ"/>
    <property type="match status" value="1"/>
</dbReference>
<organism evidence="10 11">
    <name type="scientific">Malassezia pachydermatis</name>
    <dbReference type="NCBI Taxonomy" id="77020"/>
    <lineage>
        <taxon>Eukaryota</taxon>
        <taxon>Fungi</taxon>
        <taxon>Dikarya</taxon>
        <taxon>Basidiomycota</taxon>
        <taxon>Ustilaginomycotina</taxon>
        <taxon>Malasseziomycetes</taxon>
        <taxon>Malasseziales</taxon>
        <taxon>Malasseziaceae</taxon>
        <taxon>Malassezia</taxon>
    </lineage>
</organism>
<proteinExistence type="predicted"/>
<evidence type="ECO:0000256" key="6">
    <source>
        <dbReference type="SAM" id="MobiDB-lite"/>
    </source>
</evidence>
<dbReference type="VEuPathDB" id="FungiDB:Malapachy_1836"/>
<dbReference type="SMART" id="SM00271">
    <property type="entry name" value="DnaJ"/>
    <property type="match status" value="1"/>
</dbReference>
<gene>
    <name evidence="10" type="ORF">Malapachy_1836</name>
</gene>
<evidence type="ECO:0000259" key="9">
    <source>
        <dbReference type="PROSITE" id="PS50076"/>
    </source>
</evidence>
<dbReference type="SUPFAM" id="SSF46565">
    <property type="entry name" value="Chaperone J-domain"/>
    <property type="match status" value="1"/>
</dbReference>
<evidence type="ECO:0000256" key="8">
    <source>
        <dbReference type="SAM" id="SignalP"/>
    </source>
</evidence>
<evidence type="ECO:0000256" key="7">
    <source>
        <dbReference type="SAM" id="Phobius"/>
    </source>
</evidence>
<feature type="signal peptide" evidence="8">
    <location>
        <begin position="1"/>
        <end position="22"/>
    </location>
</feature>
<protein>
    <recommendedName>
        <fullName evidence="9">J domain-containing protein</fullName>
    </recommendedName>
</protein>
<dbReference type="PROSITE" id="PS50076">
    <property type="entry name" value="DNAJ_2"/>
    <property type="match status" value="1"/>
</dbReference>
<evidence type="ECO:0000256" key="2">
    <source>
        <dbReference type="ARBA" id="ARBA00022729"/>
    </source>
</evidence>
<feature type="transmembrane region" description="Helical" evidence="7">
    <location>
        <begin position="141"/>
        <end position="160"/>
    </location>
</feature>
<dbReference type="RefSeq" id="XP_017991447.1">
    <property type="nucleotide sequence ID" value="XM_018136333.1"/>
</dbReference>
<dbReference type="InterPro" id="IPR036869">
    <property type="entry name" value="J_dom_sf"/>
</dbReference>
<evidence type="ECO:0000313" key="10">
    <source>
        <dbReference type="EMBL" id="KOS13815.1"/>
    </source>
</evidence>
<dbReference type="PANTHER" id="PTHR44653">
    <property type="entry name" value="DNAJ HOMOLOG SUBFAMILY C MEMBER 1"/>
    <property type="match status" value="1"/>
</dbReference>
<evidence type="ECO:0000256" key="1">
    <source>
        <dbReference type="ARBA" id="ARBA00022692"/>
    </source>
</evidence>
<evidence type="ECO:0000313" key="11">
    <source>
        <dbReference type="Proteomes" id="UP000037751"/>
    </source>
</evidence>
<feature type="compositionally biased region" description="Basic residues" evidence="6">
    <location>
        <begin position="343"/>
        <end position="353"/>
    </location>
</feature>
<dbReference type="InterPro" id="IPR052606">
    <property type="entry name" value="DnaJ_domain_protein"/>
</dbReference>
<dbReference type="PANTHER" id="PTHR44653:SF2">
    <property type="entry name" value="DNAJ HOMOLOG SUBFAMILY C MEMBER 1"/>
    <property type="match status" value="1"/>
</dbReference>
<comment type="subcellular location">
    <subcellularLocation>
        <location evidence="5">Endomembrane system</location>
        <topology evidence="5">Single-pass membrane protein</topology>
    </subcellularLocation>
</comment>
<keyword evidence="1 7" id="KW-0812">Transmembrane</keyword>